<feature type="transmembrane region" description="Helical" evidence="6">
    <location>
        <begin position="227"/>
        <end position="251"/>
    </location>
</feature>
<organism evidence="7 8">
    <name type="scientific">Agromyces larvae</name>
    <dbReference type="NCBI Taxonomy" id="2929802"/>
    <lineage>
        <taxon>Bacteria</taxon>
        <taxon>Bacillati</taxon>
        <taxon>Actinomycetota</taxon>
        <taxon>Actinomycetes</taxon>
        <taxon>Micrococcales</taxon>
        <taxon>Microbacteriaceae</taxon>
        <taxon>Agromyces</taxon>
    </lineage>
</organism>
<proteinExistence type="predicted"/>
<dbReference type="EMBL" id="CP094528">
    <property type="protein sequence ID" value="UOE42970.1"/>
    <property type="molecule type" value="Genomic_DNA"/>
</dbReference>
<dbReference type="PANTHER" id="PTHR30213:SF0">
    <property type="entry name" value="UPF0761 MEMBRANE PROTEIN YIHY"/>
    <property type="match status" value="1"/>
</dbReference>
<keyword evidence="2" id="KW-1003">Cell membrane</keyword>
<feature type="transmembrane region" description="Helical" evidence="6">
    <location>
        <begin position="192"/>
        <end position="215"/>
    </location>
</feature>
<feature type="transmembrane region" description="Helical" evidence="6">
    <location>
        <begin position="42"/>
        <end position="65"/>
    </location>
</feature>
<dbReference type="Proteomes" id="UP000832097">
    <property type="component" value="Chromosome"/>
</dbReference>
<keyword evidence="4 6" id="KW-1133">Transmembrane helix</keyword>
<evidence type="ECO:0000313" key="8">
    <source>
        <dbReference type="Proteomes" id="UP000832097"/>
    </source>
</evidence>
<dbReference type="PANTHER" id="PTHR30213">
    <property type="entry name" value="INNER MEMBRANE PROTEIN YHJD"/>
    <property type="match status" value="1"/>
</dbReference>
<evidence type="ECO:0000313" key="7">
    <source>
        <dbReference type="EMBL" id="UOE42970.1"/>
    </source>
</evidence>
<dbReference type="PIRSF" id="PIRSF035875">
    <property type="entry name" value="RNase_BN"/>
    <property type="match status" value="1"/>
</dbReference>
<reference evidence="7 8" key="1">
    <citation type="submission" date="2022-03" db="EMBL/GenBank/DDBJ databases">
        <title>Mucilaginibacter sp. isolated from the gut of Protaetia brevitarsis seulensis larvae.</title>
        <authorList>
            <person name="Won M."/>
            <person name="Kim S.-J."/>
            <person name="Kwon S.-W."/>
        </authorList>
    </citation>
    <scope>NUCLEOTIDE SEQUENCE [LARGE SCALE GENOMIC DNA]</scope>
    <source>
        <strain evidence="7 8">CFWR-12</strain>
    </source>
</reference>
<dbReference type="InterPro" id="IPR017039">
    <property type="entry name" value="Virul_fac_BrkB"/>
</dbReference>
<evidence type="ECO:0000256" key="6">
    <source>
        <dbReference type="SAM" id="Phobius"/>
    </source>
</evidence>
<gene>
    <name evidence="7" type="ORF">MTO99_12310</name>
</gene>
<sequence>MPHPSGPGRDGHDSPARFSRDEWWLVLRRTWHEARINQWADIAAALTYYAVLALFPALLAALALIGGFGSAERFGETALDIVGDLWGEDAASALHEPLAQLLDASHQWSALIVGVAGALWAISGYLGVFGRGMNRILDVEEGRPFWRSRPAMLLVAAVLLVLAAAVAVLLIVSGPVAGAVAEAFGLDEGVAFWWDLAKLPVAAALVALAIALLYWATPNVKRRHLRWMSIGAASALLVWVVTTGLFGVYVLGFRTYERNYGVLGGAVALLLWVWLSNLALVLGAVLDTEVERVRQLRAGIAAEVDLKLPLRDDRMVRKNHEQRAADIRDALALRAEASVHHR</sequence>
<keyword evidence="8" id="KW-1185">Reference proteome</keyword>
<accession>A0ABY4C2G4</accession>
<feature type="transmembrane region" description="Helical" evidence="6">
    <location>
        <begin position="108"/>
        <end position="130"/>
    </location>
</feature>
<evidence type="ECO:0000256" key="4">
    <source>
        <dbReference type="ARBA" id="ARBA00022989"/>
    </source>
</evidence>
<dbReference type="Pfam" id="PF03631">
    <property type="entry name" value="Virul_fac_BrkB"/>
    <property type="match status" value="1"/>
</dbReference>
<evidence type="ECO:0000256" key="2">
    <source>
        <dbReference type="ARBA" id="ARBA00022475"/>
    </source>
</evidence>
<keyword evidence="3 6" id="KW-0812">Transmembrane</keyword>
<feature type="transmembrane region" description="Helical" evidence="6">
    <location>
        <begin position="263"/>
        <end position="286"/>
    </location>
</feature>
<feature type="transmembrane region" description="Helical" evidence="6">
    <location>
        <begin position="151"/>
        <end position="172"/>
    </location>
</feature>
<evidence type="ECO:0000256" key="5">
    <source>
        <dbReference type="ARBA" id="ARBA00023136"/>
    </source>
</evidence>
<dbReference type="NCBIfam" id="TIGR00765">
    <property type="entry name" value="yihY_not_rbn"/>
    <property type="match status" value="1"/>
</dbReference>
<name>A0ABY4C2G4_9MICO</name>
<keyword evidence="5 6" id="KW-0472">Membrane</keyword>
<evidence type="ECO:0000256" key="3">
    <source>
        <dbReference type="ARBA" id="ARBA00022692"/>
    </source>
</evidence>
<dbReference type="RefSeq" id="WP_243553935.1">
    <property type="nucleotide sequence ID" value="NZ_CP094528.1"/>
</dbReference>
<evidence type="ECO:0000256" key="1">
    <source>
        <dbReference type="ARBA" id="ARBA00004651"/>
    </source>
</evidence>
<protein>
    <submittedName>
        <fullName evidence="7">YihY/virulence factor BrkB family protein</fullName>
    </submittedName>
</protein>
<comment type="subcellular location">
    <subcellularLocation>
        <location evidence="1">Cell membrane</location>
        <topology evidence="1">Multi-pass membrane protein</topology>
    </subcellularLocation>
</comment>